<keyword evidence="2" id="KW-1185">Reference proteome</keyword>
<sequence>MLNELQRRMILSEIEEISWMSPEDVDVEILLSPEQFEELGINNRAMMVLNPVHMDTEAAKQTILELVEEGYPEAQMGLGFMYATGIGFNESHAKALVYYMIAALGNNS</sequence>
<dbReference type="Proteomes" id="UP000069940">
    <property type="component" value="Unassembled WGS sequence"/>
</dbReference>
<dbReference type="EnsemblMetazoa" id="AALFPA23_005496.R7021">
    <property type="protein sequence ID" value="AALFPA23_005496.P7021"/>
    <property type="gene ID" value="AALFPA23_005496"/>
</dbReference>
<dbReference type="GeneID" id="109406725"/>
<dbReference type="SMART" id="SM00671">
    <property type="entry name" value="SEL1"/>
    <property type="match status" value="1"/>
</dbReference>
<evidence type="ECO:0008006" key="3">
    <source>
        <dbReference type="Google" id="ProtNLM"/>
    </source>
</evidence>
<reference evidence="1" key="2">
    <citation type="submission" date="2025-05" db="UniProtKB">
        <authorList>
            <consortium name="EnsemblMetazoa"/>
        </authorList>
    </citation>
    <scope>IDENTIFICATION</scope>
    <source>
        <strain evidence="1">Foshan</strain>
    </source>
</reference>
<dbReference type="InterPro" id="IPR011990">
    <property type="entry name" value="TPR-like_helical_dom_sf"/>
</dbReference>
<dbReference type="SUPFAM" id="SSF81901">
    <property type="entry name" value="HCP-like"/>
    <property type="match status" value="1"/>
</dbReference>
<dbReference type="InterPro" id="IPR006597">
    <property type="entry name" value="Sel1-like"/>
</dbReference>
<reference evidence="2" key="1">
    <citation type="journal article" date="2015" name="Proc. Natl. Acad. Sci. U.S.A.">
        <title>Genome sequence of the Asian Tiger mosquito, Aedes albopictus, reveals insights into its biology, genetics, and evolution.</title>
        <authorList>
            <person name="Chen X.G."/>
            <person name="Jiang X."/>
            <person name="Gu J."/>
            <person name="Xu M."/>
            <person name="Wu Y."/>
            <person name="Deng Y."/>
            <person name="Zhang C."/>
            <person name="Bonizzoni M."/>
            <person name="Dermauw W."/>
            <person name="Vontas J."/>
            <person name="Armbruster P."/>
            <person name="Huang X."/>
            <person name="Yang Y."/>
            <person name="Zhang H."/>
            <person name="He W."/>
            <person name="Peng H."/>
            <person name="Liu Y."/>
            <person name="Wu K."/>
            <person name="Chen J."/>
            <person name="Lirakis M."/>
            <person name="Topalis P."/>
            <person name="Van Leeuwen T."/>
            <person name="Hall A.B."/>
            <person name="Jiang X."/>
            <person name="Thorpe C."/>
            <person name="Mueller R.L."/>
            <person name="Sun C."/>
            <person name="Waterhouse R.M."/>
            <person name="Yan G."/>
            <person name="Tu Z.J."/>
            <person name="Fang X."/>
            <person name="James A.A."/>
        </authorList>
    </citation>
    <scope>NUCLEOTIDE SEQUENCE [LARGE SCALE GENOMIC DNA]</scope>
    <source>
        <strain evidence="2">Foshan</strain>
    </source>
</reference>
<dbReference type="Gene3D" id="1.25.40.10">
    <property type="entry name" value="Tetratricopeptide repeat domain"/>
    <property type="match status" value="1"/>
</dbReference>
<evidence type="ECO:0000313" key="1">
    <source>
        <dbReference type="EnsemblMetazoa" id="AALFPA23_005496.P7021"/>
    </source>
</evidence>
<organism evidence="1 2">
    <name type="scientific">Aedes albopictus</name>
    <name type="common">Asian tiger mosquito</name>
    <name type="synonym">Stegomyia albopicta</name>
    <dbReference type="NCBI Taxonomy" id="7160"/>
    <lineage>
        <taxon>Eukaryota</taxon>
        <taxon>Metazoa</taxon>
        <taxon>Ecdysozoa</taxon>
        <taxon>Arthropoda</taxon>
        <taxon>Hexapoda</taxon>
        <taxon>Insecta</taxon>
        <taxon>Pterygota</taxon>
        <taxon>Neoptera</taxon>
        <taxon>Endopterygota</taxon>
        <taxon>Diptera</taxon>
        <taxon>Nematocera</taxon>
        <taxon>Culicoidea</taxon>
        <taxon>Culicidae</taxon>
        <taxon>Culicinae</taxon>
        <taxon>Aedini</taxon>
        <taxon>Aedes</taxon>
        <taxon>Stegomyia</taxon>
    </lineage>
</organism>
<name>A0ABM1Y406_AEDAL</name>
<accession>A0ABM1Y406</accession>
<protein>
    <recommendedName>
        <fullName evidence="3">Sel1 repeat family protein</fullName>
    </recommendedName>
</protein>
<dbReference type="RefSeq" id="XP_029709524.1">
    <property type="nucleotide sequence ID" value="XM_029853664.2"/>
</dbReference>
<evidence type="ECO:0000313" key="2">
    <source>
        <dbReference type="Proteomes" id="UP000069940"/>
    </source>
</evidence>
<proteinExistence type="predicted"/>